<feature type="domain" description="C2H2-type" evidence="8">
    <location>
        <begin position="57"/>
        <end position="84"/>
    </location>
</feature>
<dbReference type="InterPro" id="IPR013087">
    <property type="entry name" value="Znf_C2H2_type"/>
</dbReference>
<dbReference type="GO" id="GO:0000978">
    <property type="term" value="F:RNA polymerase II cis-regulatory region sequence-specific DNA binding"/>
    <property type="evidence" value="ECO:0007669"/>
    <property type="project" value="InterPro"/>
</dbReference>
<evidence type="ECO:0000256" key="6">
    <source>
        <dbReference type="ARBA" id="ARBA00023242"/>
    </source>
</evidence>
<keyword evidence="5" id="KW-0862">Zinc</keyword>
<dbReference type="RefSeq" id="XP_003666242.1">
    <property type="nucleotide sequence ID" value="XM_003666194.1"/>
</dbReference>
<dbReference type="PANTHER" id="PTHR40626:SF12">
    <property type="entry name" value="RFEC"/>
    <property type="match status" value="1"/>
</dbReference>
<dbReference type="OrthoDB" id="9439903at2759"/>
<dbReference type="PANTHER" id="PTHR40626">
    <property type="entry name" value="MIP31509P"/>
    <property type="match status" value="1"/>
</dbReference>
<evidence type="ECO:0000259" key="8">
    <source>
        <dbReference type="PROSITE" id="PS50157"/>
    </source>
</evidence>
<evidence type="ECO:0000256" key="7">
    <source>
        <dbReference type="PROSITE-ProRule" id="PRU00042"/>
    </source>
</evidence>
<sequence length="123" mass="13178">MVPLSIAEALPVDPALATVGGCASPVLRPVPVRGVMPQPAMNSPAAVSAVRVLRKNVSCPACGKTGLRATSLKRHLRTHSGDRPYKCDLCHNTFTRSDTRNWHFQRCSVRHGNPTGASHAPHP</sequence>
<dbReference type="InterPro" id="IPR051059">
    <property type="entry name" value="VerF-like"/>
</dbReference>
<dbReference type="PROSITE" id="PS50157">
    <property type="entry name" value="ZINC_FINGER_C2H2_2"/>
    <property type="match status" value="1"/>
</dbReference>
<dbReference type="SMART" id="SM00355">
    <property type="entry name" value="ZnF_C2H2"/>
    <property type="match status" value="2"/>
</dbReference>
<evidence type="ECO:0000313" key="10">
    <source>
        <dbReference type="Proteomes" id="UP000007322"/>
    </source>
</evidence>
<evidence type="ECO:0000256" key="4">
    <source>
        <dbReference type="ARBA" id="ARBA00022771"/>
    </source>
</evidence>
<dbReference type="VEuPathDB" id="FungiDB:MYCTH_2310773"/>
<evidence type="ECO:0000256" key="1">
    <source>
        <dbReference type="ARBA" id="ARBA00004123"/>
    </source>
</evidence>
<dbReference type="AlphaFoldDB" id="G2QM17"/>
<comment type="subcellular location">
    <subcellularLocation>
        <location evidence="1">Nucleus</location>
    </subcellularLocation>
</comment>
<reference evidence="9 10" key="1">
    <citation type="journal article" date="2011" name="Nat. Biotechnol.">
        <title>Comparative genomic analysis of the thermophilic biomass-degrading fungi Myceliophthora thermophila and Thielavia terrestris.</title>
        <authorList>
            <person name="Berka R.M."/>
            <person name="Grigoriev I.V."/>
            <person name="Otillar R."/>
            <person name="Salamov A."/>
            <person name="Grimwood J."/>
            <person name="Reid I."/>
            <person name="Ishmael N."/>
            <person name="John T."/>
            <person name="Darmond C."/>
            <person name="Moisan M.-C."/>
            <person name="Henrissat B."/>
            <person name="Coutinho P.M."/>
            <person name="Lombard V."/>
            <person name="Natvig D.O."/>
            <person name="Lindquist E."/>
            <person name="Schmutz J."/>
            <person name="Lucas S."/>
            <person name="Harris P."/>
            <person name="Powlowski J."/>
            <person name="Bellemare A."/>
            <person name="Taylor D."/>
            <person name="Butler G."/>
            <person name="de Vries R.P."/>
            <person name="Allijn I.E."/>
            <person name="van den Brink J."/>
            <person name="Ushinsky S."/>
            <person name="Storms R."/>
            <person name="Powell A.J."/>
            <person name="Paulsen I.T."/>
            <person name="Elbourne L.D.H."/>
            <person name="Baker S.E."/>
            <person name="Magnuson J."/>
            <person name="LaBoissiere S."/>
            <person name="Clutterbuck A.J."/>
            <person name="Martinez D."/>
            <person name="Wogulis M."/>
            <person name="de Leon A.L."/>
            <person name="Rey M.W."/>
            <person name="Tsang A."/>
        </authorList>
    </citation>
    <scope>NUCLEOTIDE SEQUENCE [LARGE SCALE GENOMIC DNA]</scope>
    <source>
        <strain evidence="10">ATCC 42464 / BCRC 31852 / DSM 1799</strain>
    </source>
</reference>
<protein>
    <recommendedName>
        <fullName evidence="8">C2H2-type domain-containing protein</fullName>
    </recommendedName>
</protein>
<keyword evidence="3" id="KW-0677">Repeat</keyword>
<dbReference type="GO" id="GO:0000981">
    <property type="term" value="F:DNA-binding transcription factor activity, RNA polymerase II-specific"/>
    <property type="evidence" value="ECO:0007669"/>
    <property type="project" value="InterPro"/>
</dbReference>
<dbReference type="InParanoid" id="G2QM17"/>
<dbReference type="InterPro" id="IPR036236">
    <property type="entry name" value="Znf_C2H2_sf"/>
</dbReference>
<dbReference type="GO" id="GO:0008270">
    <property type="term" value="F:zinc ion binding"/>
    <property type="evidence" value="ECO:0007669"/>
    <property type="project" value="UniProtKB-KW"/>
</dbReference>
<evidence type="ECO:0000313" key="9">
    <source>
        <dbReference type="EMBL" id="AEO60997.1"/>
    </source>
</evidence>
<dbReference type="HOGENOM" id="CLU_2016793_0_0_1"/>
<dbReference type="Proteomes" id="UP000007322">
    <property type="component" value="Chromosome 6"/>
</dbReference>
<dbReference type="EMBL" id="CP003007">
    <property type="protein sequence ID" value="AEO60997.1"/>
    <property type="molecule type" value="Genomic_DNA"/>
</dbReference>
<dbReference type="Pfam" id="PF00096">
    <property type="entry name" value="zf-C2H2"/>
    <property type="match status" value="1"/>
</dbReference>
<evidence type="ECO:0000256" key="5">
    <source>
        <dbReference type="ARBA" id="ARBA00022833"/>
    </source>
</evidence>
<dbReference type="GeneID" id="11514457"/>
<proteinExistence type="predicted"/>
<keyword evidence="6" id="KW-0539">Nucleus</keyword>
<keyword evidence="2" id="KW-0479">Metal-binding</keyword>
<dbReference type="GO" id="GO:0000785">
    <property type="term" value="C:chromatin"/>
    <property type="evidence" value="ECO:0007669"/>
    <property type="project" value="TreeGrafter"/>
</dbReference>
<organism evidence="9 10">
    <name type="scientific">Thermothelomyces thermophilus (strain ATCC 42464 / BCRC 31852 / DSM 1799)</name>
    <name type="common">Sporotrichum thermophile</name>
    <dbReference type="NCBI Taxonomy" id="573729"/>
    <lineage>
        <taxon>Eukaryota</taxon>
        <taxon>Fungi</taxon>
        <taxon>Dikarya</taxon>
        <taxon>Ascomycota</taxon>
        <taxon>Pezizomycotina</taxon>
        <taxon>Sordariomycetes</taxon>
        <taxon>Sordariomycetidae</taxon>
        <taxon>Sordariales</taxon>
        <taxon>Chaetomiaceae</taxon>
        <taxon>Thermothelomyces</taxon>
    </lineage>
</organism>
<accession>G2QM17</accession>
<dbReference type="SUPFAM" id="SSF57667">
    <property type="entry name" value="beta-beta-alpha zinc fingers"/>
    <property type="match status" value="1"/>
</dbReference>
<evidence type="ECO:0000256" key="3">
    <source>
        <dbReference type="ARBA" id="ARBA00022737"/>
    </source>
</evidence>
<keyword evidence="4 7" id="KW-0863">Zinc-finger</keyword>
<gene>
    <name evidence="9" type="ORF">MYCTH_2310773</name>
</gene>
<dbReference type="KEGG" id="mtm:MYCTH_2310773"/>
<dbReference type="Gene3D" id="3.30.160.60">
    <property type="entry name" value="Classic Zinc Finger"/>
    <property type="match status" value="2"/>
</dbReference>
<dbReference type="GO" id="GO:0005634">
    <property type="term" value="C:nucleus"/>
    <property type="evidence" value="ECO:0007669"/>
    <property type="project" value="UniProtKB-SubCell"/>
</dbReference>
<keyword evidence="10" id="KW-1185">Reference proteome</keyword>
<name>G2QM17_THET4</name>
<evidence type="ECO:0000256" key="2">
    <source>
        <dbReference type="ARBA" id="ARBA00022723"/>
    </source>
</evidence>